<reference evidence="4" key="1">
    <citation type="submission" date="2015-11" db="EMBL/GenBank/DDBJ databases">
        <title>Genomic diversity of Staphylococcus saprophyticus strains from urinary tract infections, animal surfaces, and fermented foods.</title>
        <authorList>
            <person name="Wolfe B.E."/>
        </authorList>
    </citation>
    <scope>NUCLEOTIDE SEQUENCE [LARGE SCALE GENOMIC DNA]</scope>
    <source>
        <strain evidence="4">738_7</strain>
    </source>
</reference>
<dbReference type="EMBL" id="LNPX01000003">
    <property type="protein sequence ID" value="OEK58995.1"/>
    <property type="molecule type" value="Genomic_DNA"/>
</dbReference>
<reference evidence="3" key="2">
    <citation type="submission" date="2015-11" db="EMBL/GenBank/DDBJ databases">
        <authorList>
            <person name="Wolfe B.E."/>
        </authorList>
    </citation>
    <scope>NUCLEOTIDE SEQUENCE</scope>
    <source>
        <strain evidence="3">738_7</strain>
    </source>
</reference>
<sequence length="138" mass="14932">MLSKYWKYIMISAVIVNLISIKGFPMAIGALYLPVLFKVIKLQINLSRGLVDQVNASTFVKGNQTGIIISVICCIVITVLLFKPLGDFYNGLTGFLGTLVTISPVTMVIGAILLILTAVGVIQAAKVQFNKINITKES</sequence>
<dbReference type="AlphaFoldDB" id="A0A1E5TMW8"/>
<comment type="caution">
    <text evidence="2">The sequence shown here is derived from an EMBL/GenBank/DDBJ whole genome shotgun (WGS) entry which is preliminary data.</text>
</comment>
<keyword evidence="5" id="KW-1185">Reference proteome</keyword>
<evidence type="ECO:0000313" key="4">
    <source>
        <dbReference type="Proteomes" id="UP000095464"/>
    </source>
</evidence>
<evidence type="ECO:0000313" key="5">
    <source>
        <dbReference type="Proteomes" id="UP001152422"/>
    </source>
</evidence>
<dbReference type="KEGG" id="seqo:SE1039_16430"/>
<evidence type="ECO:0000313" key="3">
    <source>
        <dbReference type="EMBL" id="OEK58995.1"/>
    </source>
</evidence>
<dbReference type="EMBL" id="JAMBQA010000001">
    <property type="protein sequence ID" value="MDG0845329.1"/>
    <property type="molecule type" value="Genomic_DNA"/>
</dbReference>
<keyword evidence="1" id="KW-0812">Transmembrane</keyword>
<dbReference type="Proteomes" id="UP001152422">
    <property type="component" value="Unassembled WGS sequence"/>
</dbReference>
<proteinExistence type="predicted"/>
<feature type="transmembrane region" description="Helical" evidence="1">
    <location>
        <begin position="94"/>
        <end position="122"/>
    </location>
</feature>
<feature type="transmembrane region" description="Helical" evidence="1">
    <location>
        <begin position="6"/>
        <end position="33"/>
    </location>
</feature>
<gene>
    <name evidence="3" type="ORF">ASS94_00330</name>
    <name evidence="2" type="ORF">M4L89_03610</name>
</gene>
<reference evidence="2" key="3">
    <citation type="submission" date="2022-05" db="EMBL/GenBank/DDBJ databases">
        <title>Comparative genomics of Staphylococcus equorum isolates.</title>
        <authorList>
            <person name="Luelf R.H."/>
        </authorList>
    </citation>
    <scope>NUCLEOTIDE SEQUENCE</scope>
    <source>
        <strain evidence="2">TMW 2.2497</strain>
    </source>
</reference>
<dbReference type="Proteomes" id="UP000095464">
    <property type="component" value="Unassembled WGS sequence"/>
</dbReference>
<evidence type="ECO:0000256" key="1">
    <source>
        <dbReference type="SAM" id="Phobius"/>
    </source>
</evidence>
<keyword evidence="1" id="KW-0472">Membrane</keyword>
<organism evidence="2 5">
    <name type="scientific">Staphylococcus equorum</name>
    <dbReference type="NCBI Taxonomy" id="246432"/>
    <lineage>
        <taxon>Bacteria</taxon>
        <taxon>Bacillati</taxon>
        <taxon>Bacillota</taxon>
        <taxon>Bacilli</taxon>
        <taxon>Bacillales</taxon>
        <taxon>Staphylococcaceae</taxon>
        <taxon>Staphylococcus</taxon>
    </lineage>
</organism>
<feature type="transmembrane region" description="Helical" evidence="1">
    <location>
        <begin position="65"/>
        <end position="82"/>
    </location>
</feature>
<name>A0A1E5TMW8_9STAP</name>
<dbReference type="RefSeq" id="WP_002507236.1">
    <property type="nucleotide sequence ID" value="NZ_CP013114.1"/>
</dbReference>
<protein>
    <submittedName>
        <fullName evidence="2">Uncharacterized protein</fullName>
    </submittedName>
</protein>
<keyword evidence="1" id="KW-1133">Transmembrane helix</keyword>
<evidence type="ECO:0000313" key="2">
    <source>
        <dbReference type="EMBL" id="MDG0845329.1"/>
    </source>
</evidence>
<dbReference type="GeneID" id="69845544"/>
<accession>A0A1E5TMW8</accession>